<evidence type="ECO:0000313" key="6">
    <source>
        <dbReference type="Proteomes" id="UP000428333"/>
    </source>
</evidence>
<organism evidence="5 6">
    <name type="scientific">Rhododendron williamsianum</name>
    <dbReference type="NCBI Taxonomy" id="262921"/>
    <lineage>
        <taxon>Eukaryota</taxon>
        <taxon>Viridiplantae</taxon>
        <taxon>Streptophyta</taxon>
        <taxon>Embryophyta</taxon>
        <taxon>Tracheophyta</taxon>
        <taxon>Spermatophyta</taxon>
        <taxon>Magnoliopsida</taxon>
        <taxon>eudicotyledons</taxon>
        <taxon>Gunneridae</taxon>
        <taxon>Pentapetalae</taxon>
        <taxon>asterids</taxon>
        <taxon>Ericales</taxon>
        <taxon>Ericaceae</taxon>
        <taxon>Ericoideae</taxon>
        <taxon>Rhodoreae</taxon>
        <taxon>Rhododendron</taxon>
    </lineage>
</organism>
<dbReference type="SMART" id="SM00360">
    <property type="entry name" value="RRM"/>
    <property type="match status" value="1"/>
</dbReference>
<feature type="domain" description="RRM" evidence="4">
    <location>
        <begin position="217"/>
        <end position="311"/>
    </location>
</feature>
<protein>
    <recommendedName>
        <fullName evidence="4">RRM domain-containing protein</fullName>
    </recommendedName>
</protein>
<feature type="compositionally biased region" description="Basic and acidic residues" evidence="3">
    <location>
        <begin position="493"/>
        <end position="504"/>
    </location>
</feature>
<gene>
    <name evidence="5" type="ORF">C3L33_08801</name>
</gene>
<dbReference type="GO" id="GO:0003723">
    <property type="term" value="F:RNA binding"/>
    <property type="evidence" value="ECO:0007669"/>
    <property type="project" value="UniProtKB-UniRule"/>
</dbReference>
<dbReference type="PROSITE" id="PS50102">
    <property type="entry name" value="RRM"/>
    <property type="match status" value="1"/>
</dbReference>
<dbReference type="Proteomes" id="UP000428333">
    <property type="component" value="Linkage Group LG05"/>
</dbReference>
<evidence type="ECO:0000259" key="4">
    <source>
        <dbReference type="PROSITE" id="PS50102"/>
    </source>
</evidence>
<dbReference type="Pfam" id="PF00076">
    <property type="entry name" value="RRM_1"/>
    <property type="match status" value="1"/>
</dbReference>
<evidence type="ECO:0000256" key="1">
    <source>
        <dbReference type="ARBA" id="ARBA00022884"/>
    </source>
</evidence>
<feature type="compositionally biased region" description="Polar residues" evidence="3">
    <location>
        <begin position="519"/>
        <end position="530"/>
    </location>
</feature>
<sequence length="557" mass="61414">MAKANLFGDQQQKQLGLWFGSAEGPEKTTTGECEDSGIVEVNKRKRREEKKPSLDTAPIDDGDGIRLIKKSKRDDIKSAEFSDDIKSSDLGSSLKGEKSSELGSSLNRESEPNESLESGKYSDLCFEFEGVLKQVEGKYLDSGMTEKKKKRKRDEIEAEYKERRSGAMGMNEGGGGGGGGGLRGRVVGEKRKHVDDPVDMMMVSKDDGFDDEAILLRTVFVGNLPLKVKKKVLVMEFSQFGEIESIRIRSFPLLDTKIARKGAVIQQKTSDTVDSVHAYIVFKTEEAAQDSLANDMALVGGNHVRVDRACPPRKKLKGGDAPLYDNKGTVFVGNLPFDVKVNCFSSSSSPSLLGRYNFSVESSIEAIRVIRDSCTSVGRGIAYVLFITRITRLRSQELEMRRGALGFDLGRDMAWIKNCPLPGFHNIKPNLNLLPALSAVLLCKYCDMQGGANLVRKKRSLKLRDCELRLYHARSNLTPSKRKHSSPGEGEDSNTKKLAVDLRTSDNSNKAKAKSGSSHQGLPASTSGASEQAGKKRKLESQTPESYRSNKKLRKLR</sequence>
<dbReference type="InterPro" id="IPR012677">
    <property type="entry name" value="Nucleotide-bd_a/b_plait_sf"/>
</dbReference>
<feature type="compositionally biased region" description="Low complexity" evidence="3">
    <location>
        <begin position="505"/>
        <end position="518"/>
    </location>
</feature>
<dbReference type="Gene3D" id="3.30.70.330">
    <property type="match status" value="2"/>
</dbReference>
<feature type="region of interest" description="Disordered" evidence="3">
    <location>
        <begin position="477"/>
        <end position="557"/>
    </location>
</feature>
<dbReference type="GO" id="GO:0005634">
    <property type="term" value="C:nucleus"/>
    <property type="evidence" value="ECO:0007669"/>
    <property type="project" value="TreeGrafter"/>
</dbReference>
<dbReference type="OrthoDB" id="442677at2759"/>
<comment type="caution">
    <text evidence="5">The sequence shown here is derived from an EMBL/GenBank/DDBJ whole genome shotgun (WGS) entry which is preliminary data.</text>
</comment>
<feature type="region of interest" description="Disordered" evidence="3">
    <location>
        <begin position="14"/>
        <end position="118"/>
    </location>
</feature>
<accession>A0A6A4LF50</accession>
<name>A0A6A4LF50_9ERIC</name>
<feature type="compositionally biased region" description="Basic and acidic residues" evidence="3">
    <location>
        <begin position="72"/>
        <end position="87"/>
    </location>
</feature>
<dbReference type="EMBL" id="QEFC01001176">
    <property type="protein sequence ID" value="KAE9459286.1"/>
    <property type="molecule type" value="Genomic_DNA"/>
</dbReference>
<dbReference type="SUPFAM" id="SSF54928">
    <property type="entry name" value="RNA-binding domain, RBD"/>
    <property type="match status" value="1"/>
</dbReference>
<keyword evidence="6" id="KW-1185">Reference proteome</keyword>
<dbReference type="PANTHER" id="PTHR48024:SF55">
    <property type="entry name" value="RRM DOMAIN-CONTAINING PROTEIN"/>
    <property type="match status" value="1"/>
</dbReference>
<reference evidence="5 6" key="1">
    <citation type="journal article" date="2019" name="Genome Biol. Evol.">
        <title>The Rhododendron genome and chromosomal organization provide insight into shared whole-genome duplications across the heath family (Ericaceae).</title>
        <authorList>
            <person name="Soza V.L."/>
            <person name="Lindsley D."/>
            <person name="Waalkes A."/>
            <person name="Ramage E."/>
            <person name="Patwardhan R.P."/>
            <person name="Burton J.N."/>
            <person name="Adey A."/>
            <person name="Kumar A."/>
            <person name="Qiu R."/>
            <person name="Shendure J."/>
            <person name="Hall B."/>
        </authorList>
    </citation>
    <scope>NUCLEOTIDE SEQUENCE [LARGE SCALE GENOMIC DNA]</scope>
    <source>
        <strain evidence="5">RSF 1966-606</strain>
    </source>
</reference>
<dbReference type="InterPro" id="IPR035979">
    <property type="entry name" value="RBD_domain_sf"/>
</dbReference>
<dbReference type="InterPro" id="IPR000504">
    <property type="entry name" value="RRM_dom"/>
</dbReference>
<keyword evidence="1 2" id="KW-0694">RNA-binding</keyword>
<evidence type="ECO:0000256" key="2">
    <source>
        <dbReference type="PROSITE-ProRule" id="PRU00176"/>
    </source>
</evidence>
<dbReference type="PANTHER" id="PTHR48024">
    <property type="entry name" value="GEO13361P1-RELATED"/>
    <property type="match status" value="1"/>
</dbReference>
<dbReference type="CDD" id="cd12394">
    <property type="entry name" value="RRM1_RBM34"/>
    <property type="match status" value="1"/>
</dbReference>
<dbReference type="InterPro" id="IPR050886">
    <property type="entry name" value="RNA-binding_reg"/>
</dbReference>
<proteinExistence type="predicted"/>
<feature type="non-terminal residue" evidence="5">
    <location>
        <position position="1"/>
    </location>
</feature>
<evidence type="ECO:0000313" key="5">
    <source>
        <dbReference type="EMBL" id="KAE9459286.1"/>
    </source>
</evidence>
<dbReference type="AlphaFoldDB" id="A0A6A4LF50"/>
<evidence type="ECO:0000256" key="3">
    <source>
        <dbReference type="SAM" id="MobiDB-lite"/>
    </source>
</evidence>